<reference evidence="1 2" key="1">
    <citation type="submission" date="2019-06" db="EMBL/GenBank/DDBJ databases">
        <title>Whole genome shotgun sequence of Pseudonocardia saturnea NBRC 14499.</title>
        <authorList>
            <person name="Hosoyama A."/>
            <person name="Uohara A."/>
            <person name="Ohji S."/>
            <person name="Ichikawa N."/>
        </authorList>
    </citation>
    <scope>NUCLEOTIDE SEQUENCE [LARGE SCALE GENOMIC DNA]</scope>
    <source>
        <strain evidence="1 2">NBRC 14499</strain>
    </source>
</reference>
<gene>
    <name evidence="1" type="ORF">PSA01_40330</name>
</gene>
<proteinExistence type="predicted"/>
<evidence type="ECO:0008006" key="3">
    <source>
        <dbReference type="Google" id="ProtNLM"/>
    </source>
</evidence>
<name>A0ABQ0S265_9PSEU</name>
<accession>A0ABQ0S265</accession>
<keyword evidence="2" id="KW-1185">Reference proteome</keyword>
<evidence type="ECO:0000313" key="1">
    <source>
        <dbReference type="EMBL" id="GEC27004.1"/>
    </source>
</evidence>
<evidence type="ECO:0000313" key="2">
    <source>
        <dbReference type="Proteomes" id="UP000320693"/>
    </source>
</evidence>
<comment type="caution">
    <text evidence="1">The sequence shown here is derived from an EMBL/GenBank/DDBJ whole genome shotgun (WGS) entry which is preliminary data.</text>
</comment>
<dbReference type="Proteomes" id="UP000320693">
    <property type="component" value="Unassembled WGS sequence"/>
</dbReference>
<dbReference type="EMBL" id="BJNH01000046">
    <property type="protein sequence ID" value="GEC27004.1"/>
    <property type="molecule type" value="Genomic_DNA"/>
</dbReference>
<protein>
    <recommendedName>
        <fullName evidence="3">PE family protein</fullName>
    </recommendedName>
</protein>
<sequence>MLRSVRPMDIEAKQPVGTASDGLMSQISIGNVLAVHGLLAAQAERMRLLLDASNWLRSIEAVGGDPVSLDARASFQYKINGMLDAQWAHHRELTEATERLRRAAREYGHTDDMIRGEFERARDELPALSPELAAGSWSRPTGQ</sequence>
<organism evidence="1 2">
    <name type="scientific">Pseudonocardia saturnea</name>
    <dbReference type="NCBI Taxonomy" id="33909"/>
    <lineage>
        <taxon>Bacteria</taxon>
        <taxon>Bacillati</taxon>
        <taxon>Actinomycetota</taxon>
        <taxon>Actinomycetes</taxon>
        <taxon>Pseudonocardiales</taxon>
        <taxon>Pseudonocardiaceae</taxon>
        <taxon>Pseudonocardia</taxon>
    </lineage>
</organism>